<evidence type="ECO:0000313" key="6">
    <source>
        <dbReference type="Proteomes" id="UP000623461"/>
    </source>
</evidence>
<feature type="compositionally biased region" description="Pro residues" evidence="2">
    <location>
        <begin position="477"/>
        <end position="493"/>
    </location>
</feature>
<keyword evidence="3" id="KW-1133">Transmembrane helix</keyword>
<proteinExistence type="inferred from homology"/>
<dbReference type="NCBIfam" id="TIGR00350">
    <property type="entry name" value="lytR_cpsA_psr"/>
    <property type="match status" value="1"/>
</dbReference>
<gene>
    <name evidence="5" type="ORF">GCM10009721_19750</name>
</gene>
<keyword evidence="6" id="KW-1185">Reference proteome</keyword>
<dbReference type="PANTHER" id="PTHR33392:SF6">
    <property type="entry name" value="POLYISOPRENYL-TEICHOIC ACID--PEPTIDOGLYCAN TEICHOIC ACID TRANSFERASE TAGU"/>
    <property type="match status" value="1"/>
</dbReference>
<evidence type="ECO:0000256" key="3">
    <source>
        <dbReference type="SAM" id="Phobius"/>
    </source>
</evidence>
<dbReference type="PANTHER" id="PTHR33392">
    <property type="entry name" value="POLYISOPRENYL-TEICHOIC ACID--PEPTIDOGLYCAN TEICHOIC ACID TRANSFERASE TAGU"/>
    <property type="match status" value="1"/>
</dbReference>
<evidence type="ECO:0000256" key="1">
    <source>
        <dbReference type="ARBA" id="ARBA00006068"/>
    </source>
</evidence>
<feature type="region of interest" description="Disordered" evidence="2">
    <location>
        <begin position="466"/>
        <end position="503"/>
    </location>
</feature>
<dbReference type="RefSeq" id="WP_052358302.1">
    <property type="nucleotide sequence ID" value="NZ_BMNZ01000003.1"/>
</dbReference>
<accession>A0ABQ2HYJ7</accession>
<feature type="transmembrane region" description="Helical" evidence="3">
    <location>
        <begin position="78"/>
        <end position="98"/>
    </location>
</feature>
<feature type="compositionally biased region" description="Low complexity" evidence="2">
    <location>
        <begin position="494"/>
        <end position="503"/>
    </location>
</feature>
<dbReference type="Proteomes" id="UP000623461">
    <property type="component" value="Unassembled WGS sequence"/>
</dbReference>
<dbReference type="InterPro" id="IPR004474">
    <property type="entry name" value="LytR_CpsA_psr"/>
</dbReference>
<dbReference type="EMBL" id="BMNZ01000003">
    <property type="protein sequence ID" value="GGM93756.1"/>
    <property type="molecule type" value="Genomic_DNA"/>
</dbReference>
<evidence type="ECO:0000256" key="2">
    <source>
        <dbReference type="SAM" id="MobiDB-lite"/>
    </source>
</evidence>
<comment type="caution">
    <text evidence="5">The sequence shown here is derived from an EMBL/GenBank/DDBJ whole genome shotgun (WGS) entry which is preliminary data.</text>
</comment>
<dbReference type="InterPro" id="IPR050922">
    <property type="entry name" value="LytR/CpsA/Psr_CW_biosynth"/>
</dbReference>
<dbReference type="Pfam" id="PF03816">
    <property type="entry name" value="LytR_cpsA_psr"/>
    <property type="match status" value="1"/>
</dbReference>
<sequence length="503" mass="53175">MAADGPRWRRALALTVLGTLVPGAGLTRARNRWLGRLGWVMVAVTLVVLGTVAYAVWSRGFSSAVLDVVSRPEALRPAAFVIAAWGFLWCASILLTAVQVRPRPGGRLGAVLLGAFAAVMAGAVGAGTVVAVDYALITRDTVSAVFSAPPQQPGVGARVTEGADPWAAQARVNLLLLGSDAGSDRTGIRTDSMIVASIDTRSGRTTLVSMPRNLLYAPLAPGSPLRARYPSGRFGAPDRTCAQNAPGETGQCQLTNLYGEAEAYALDHPGAYAKGVVPGREEVRGSVQQIVGLPIDHVVVIDLRGFSLLVDAMGGIDVNVKDAGTGGPLPVGGHVTADNRVVGVKEWFRAGRQHLDGWHALWYARSRAADSDTYRQARQRCVVQAIVEQVDPAAMVRQYPRLARIARDNIYTDIPAASLPAFVELVERAQRARLNSVSLTLDDGIKPWAPDYARIRALVRRGIAAPAPAKAATPSTTPSPGPAAPPRRPPATPSPTTTPYAQC</sequence>
<feature type="domain" description="Cell envelope-related transcriptional attenuator" evidence="4">
    <location>
        <begin position="189"/>
        <end position="390"/>
    </location>
</feature>
<keyword evidence="3" id="KW-0812">Transmembrane</keyword>
<evidence type="ECO:0000313" key="5">
    <source>
        <dbReference type="EMBL" id="GGM93756.1"/>
    </source>
</evidence>
<feature type="transmembrane region" description="Helical" evidence="3">
    <location>
        <begin position="110"/>
        <end position="137"/>
    </location>
</feature>
<protein>
    <recommendedName>
        <fullName evidence="4">Cell envelope-related transcriptional attenuator domain-containing protein</fullName>
    </recommendedName>
</protein>
<dbReference type="Gene3D" id="3.40.630.190">
    <property type="entry name" value="LCP protein"/>
    <property type="match status" value="1"/>
</dbReference>
<evidence type="ECO:0000259" key="4">
    <source>
        <dbReference type="Pfam" id="PF03816"/>
    </source>
</evidence>
<name>A0ABQ2HYJ7_9MICO</name>
<comment type="similarity">
    <text evidence="1">Belongs to the LytR/CpsA/Psr (LCP) family.</text>
</comment>
<reference evidence="6" key="1">
    <citation type="journal article" date="2019" name="Int. J. Syst. Evol. Microbiol.">
        <title>The Global Catalogue of Microorganisms (GCM) 10K type strain sequencing project: providing services to taxonomists for standard genome sequencing and annotation.</title>
        <authorList>
            <consortium name="The Broad Institute Genomics Platform"/>
            <consortium name="The Broad Institute Genome Sequencing Center for Infectious Disease"/>
            <person name="Wu L."/>
            <person name="Ma J."/>
        </authorList>
    </citation>
    <scope>NUCLEOTIDE SEQUENCE [LARGE SCALE GENOMIC DNA]</scope>
    <source>
        <strain evidence="6">JCM 1365</strain>
    </source>
</reference>
<feature type="compositionally biased region" description="Low complexity" evidence="2">
    <location>
        <begin position="466"/>
        <end position="476"/>
    </location>
</feature>
<keyword evidence="3" id="KW-0472">Membrane</keyword>
<organism evidence="5 6">
    <name type="scientific">Terrabacter tumescens</name>
    <dbReference type="NCBI Taxonomy" id="60443"/>
    <lineage>
        <taxon>Bacteria</taxon>
        <taxon>Bacillati</taxon>
        <taxon>Actinomycetota</taxon>
        <taxon>Actinomycetes</taxon>
        <taxon>Micrococcales</taxon>
        <taxon>Intrasporangiaceae</taxon>
        <taxon>Terrabacter</taxon>
    </lineage>
</organism>
<feature type="transmembrane region" description="Helical" evidence="3">
    <location>
        <begin position="39"/>
        <end position="57"/>
    </location>
</feature>